<feature type="region of interest" description="Disordered" evidence="3">
    <location>
        <begin position="1"/>
        <end position="24"/>
    </location>
</feature>
<evidence type="ECO:0000313" key="4">
    <source>
        <dbReference type="Proteomes" id="UP000886700"/>
    </source>
</evidence>
<feature type="compositionally biased region" description="Polar residues" evidence="3">
    <location>
        <begin position="517"/>
        <end position="532"/>
    </location>
</feature>
<dbReference type="GeneID" id="101836154"/>
<sequence>MLKSDQLLTRAISERSRHSTEPLVPATATGLFKLLSSISPEEEQGCFGSGDSLHSQSCQLRRSQSAGQTPKKERKPRRRNRKGQGSAEAEDLFTPPSRKPSFPFQWAWESFIIDGQALLQTSSSVALCHRSMLLPPAAPQLKSKRKSVASLPEEPGFGQKTEVQTLERRQQLGGCSSITLPVGKAESQGLERGSQSGLCPPGKGSGAESEDVSEAEGQDAEEAETVQSPGELPQLPGRGLILEEEWSSEEEEHSAPHRRKSSSHDKGRNSGEKASEEGELQGHSQKSGSSSNSLRKPQRGKTRAKELKGPWDLERLHRQLQEELDCGPQKQTWNALRAAVQASTRNRKTSILGDDESFLSANFPNRTFHKRQEATRNLLHAWQRQQLEERQQAEMRRAREHQVQQQVARCLAAYTPRGSRGALAAQRKLEELRRKERQRFAEYQSELQGIQHRVQARPFLFQQAMQTNARLTANRHFSRVLSALGVDEEQLLAEAGNAEGISRKHRSHRSVGVEMEPSSQSPPKIEPTSSQPGKLPSPTLDLDHNP</sequence>
<proteinExistence type="predicted"/>
<feature type="compositionally biased region" description="Basic residues" evidence="3">
    <location>
        <begin position="72"/>
        <end position="82"/>
    </location>
</feature>
<feature type="compositionally biased region" description="Basic and acidic residues" evidence="3">
    <location>
        <begin position="262"/>
        <end position="276"/>
    </location>
</feature>
<evidence type="ECO:0000256" key="2">
    <source>
        <dbReference type="SAM" id="Coils"/>
    </source>
</evidence>
<dbReference type="Proteomes" id="UP000886700">
    <property type="component" value="Unplaced"/>
</dbReference>
<feature type="region of interest" description="Disordered" evidence="3">
    <location>
        <begin position="41"/>
        <end position="97"/>
    </location>
</feature>
<dbReference type="InterPro" id="IPR051655">
    <property type="entry name" value="FAM161"/>
</dbReference>
<name>A0ABM2XSE3_MESAU</name>
<organism evidence="4 5">
    <name type="scientific">Mesocricetus auratus</name>
    <name type="common">Golden hamster</name>
    <dbReference type="NCBI Taxonomy" id="10036"/>
    <lineage>
        <taxon>Eukaryota</taxon>
        <taxon>Metazoa</taxon>
        <taxon>Chordata</taxon>
        <taxon>Craniata</taxon>
        <taxon>Vertebrata</taxon>
        <taxon>Euteleostomi</taxon>
        <taxon>Mammalia</taxon>
        <taxon>Eutheria</taxon>
        <taxon>Euarchontoglires</taxon>
        <taxon>Glires</taxon>
        <taxon>Rodentia</taxon>
        <taxon>Myomorpha</taxon>
        <taxon>Muroidea</taxon>
        <taxon>Cricetidae</taxon>
        <taxon>Cricetinae</taxon>
        <taxon>Mesocricetus</taxon>
    </lineage>
</organism>
<feature type="coiled-coil region" evidence="2">
    <location>
        <begin position="384"/>
        <end position="453"/>
    </location>
</feature>
<reference evidence="5" key="1">
    <citation type="submission" date="2025-08" db="UniProtKB">
        <authorList>
            <consortium name="RefSeq"/>
        </authorList>
    </citation>
    <scope>IDENTIFICATION</scope>
    <source>
        <tissue evidence="5">Liver</tissue>
    </source>
</reference>
<feature type="compositionally biased region" description="Polar residues" evidence="3">
    <location>
        <begin position="52"/>
        <end position="68"/>
    </location>
</feature>
<protein>
    <submittedName>
        <fullName evidence="5">Testis-specific protein 10-interacting protein</fullName>
    </submittedName>
</protein>
<feature type="compositionally biased region" description="Acidic residues" evidence="3">
    <location>
        <begin position="208"/>
        <end position="224"/>
    </location>
</feature>
<dbReference type="PANTHER" id="PTHR21501:SF5">
    <property type="entry name" value="TESTIS-SPECIFIC PROTEIN 10-INTERACTING PROTEIN"/>
    <property type="match status" value="1"/>
</dbReference>
<feature type="compositionally biased region" description="Acidic residues" evidence="3">
    <location>
        <begin position="242"/>
        <end position="252"/>
    </location>
</feature>
<evidence type="ECO:0000313" key="5">
    <source>
        <dbReference type="RefSeq" id="XP_040605634.1"/>
    </source>
</evidence>
<evidence type="ECO:0000256" key="3">
    <source>
        <dbReference type="SAM" id="MobiDB-lite"/>
    </source>
</evidence>
<gene>
    <name evidence="5" type="primary">LOC101836154</name>
</gene>
<keyword evidence="1 2" id="KW-0175">Coiled coil</keyword>
<accession>A0ABM2XSE3</accession>
<feature type="compositionally biased region" description="Basic and acidic residues" evidence="3">
    <location>
        <begin position="303"/>
        <end position="312"/>
    </location>
</feature>
<evidence type="ECO:0000256" key="1">
    <source>
        <dbReference type="ARBA" id="ARBA00023054"/>
    </source>
</evidence>
<feature type="compositionally biased region" description="Low complexity" evidence="3">
    <location>
        <begin position="284"/>
        <end position="293"/>
    </location>
</feature>
<dbReference type="RefSeq" id="XP_040605634.1">
    <property type="nucleotide sequence ID" value="XM_040749700.1"/>
</dbReference>
<feature type="region of interest" description="Disordered" evidence="3">
    <location>
        <begin position="139"/>
        <end position="312"/>
    </location>
</feature>
<keyword evidence="4" id="KW-1185">Reference proteome</keyword>
<dbReference type="PANTHER" id="PTHR21501">
    <property type="entry name" value="PROTEIN FAM-161"/>
    <property type="match status" value="1"/>
</dbReference>
<feature type="region of interest" description="Disordered" evidence="3">
    <location>
        <begin position="497"/>
        <end position="546"/>
    </location>
</feature>